<sequence length="164" mass="18533">METLNCISARACVRKYTSKAIPKDMIEKLIDAGRRAPTARAIEPWEFIVVTDKETLSSLSKIAEYGRFIKEAACCIAVYCKYTKYYLEDGSAASENILLAATDLGLGACWVAGDKKPYVTDVSKLLDVPEEFKLISLIPLGWPVEKVEQKKNRKLKDVLHWEKW</sequence>
<dbReference type="Gene3D" id="3.40.109.10">
    <property type="entry name" value="NADH Oxidase"/>
    <property type="match status" value="1"/>
</dbReference>
<proteinExistence type="predicted"/>
<dbReference type="InterPro" id="IPR050627">
    <property type="entry name" value="Nitroreductase/BluB"/>
</dbReference>
<evidence type="ECO:0000313" key="3">
    <source>
        <dbReference type="Proteomes" id="UP000178187"/>
    </source>
</evidence>
<dbReference type="GO" id="GO:0016491">
    <property type="term" value="F:oxidoreductase activity"/>
    <property type="evidence" value="ECO:0007669"/>
    <property type="project" value="InterPro"/>
</dbReference>
<name>A0A1G1KW22_9BACT</name>
<dbReference type="PANTHER" id="PTHR23026">
    <property type="entry name" value="NADPH NITROREDUCTASE"/>
    <property type="match status" value="1"/>
</dbReference>
<dbReference type="InterPro" id="IPR029478">
    <property type="entry name" value="TM1586_NiRdase"/>
</dbReference>
<organism evidence="2 3">
    <name type="scientific">Candidatus Danuiimicrobium aquiferis</name>
    <dbReference type="NCBI Taxonomy" id="1801832"/>
    <lineage>
        <taxon>Bacteria</taxon>
        <taxon>Pseudomonadati</taxon>
        <taxon>Candidatus Omnitrophota</taxon>
        <taxon>Candidatus Danuiimicrobium</taxon>
    </lineage>
</organism>
<dbReference type="SUPFAM" id="SSF55469">
    <property type="entry name" value="FMN-dependent nitroreductase-like"/>
    <property type="match status" value="1"/>
</dbReference>
<dbReference type="PANTHER" id="PTHR23026:SF123">
    <property type="entry name" value="NAD(P)H NITROREDUCTASE RV3131-RELATED"/>
    <property type="match status" value="1"/>
</dbReference>
<dbReference type="Pfam" id="PF14512">
    <property type="entry name" value="TM1586_NiRdase"/>
    <property type="match status" value="1"/>
</dbReference>
<evidence type="ECO:0000259" key="1">
    <source>
        <dbReference type="Pfam" id="PF14512"/>
    </source>
</evidence>
<dbReference type="EMBL" id="MHFR01000044">
    <property type="protein sequence ID" value="OGW97136.1"/>
    <property type="molecule type" value="Genomic_DNA"/>
</dbReference>
<reference evidence="2 3" key="1">
    <citation type="journal article" date="2016" name="Nat. Commun.">
        <title>Thousands of microbial genomes shed light on interconnected biogeochemical processes in an aquifer system.</title>
        <authorList>
            <person name="Anantharaman K."/>
            <person name="Brown C.T."/>
            <person name="Hug L.A."/>
            <person name="Sharon I."/>
            <person name="Castelle C.J."/>
            <person name="Probst A.J."/>
            <person name="Thomas B.C."/>
            <person name="Singh A."/>
            <person name="Wilkins M.J."/>
            <person name="Karaoz U."/>
            <person name="Brodie E.L."/>
            <person name="Williams K.H."/>
            <person name="Hubbard S.S."/>
            <person name="Banfield J.F."/>
        </authorList>
    </citation>
    <scope>NUCLEOTIDE SEQUENCE [LARGE SCALE GENOMIC DNA]</scope>
</reference>
<dbReference type="AlphaFoldDB" id="A0A1G1KW22"/>
<gene>
    <name evidence="2" type="ORF">A3G33_02510</name>
</gene>
<dbReference type="InterPro" id="IPR000415">
    <property type="entry name" value="Nitroreductase-like"/>
</dbReference>
<feature type="domain" description="Putative nitroreductase TM1586" evidence="1">
    <location>
        <begin position="4"/>
        <end position="160"/>
    </location>
</feature>
<comment type="caution">
    <text evidence="2">The sequence shown here is derived from an EMBL/GenBank/DDBJ whole genome shotgun (WGS) entry which is preliminary data.</text>
</comment>
<protein>
    <submittedName>
        <fullName evidence="2">Nitroreductase</fullName>
    </submittedName>
</protein>
<evidence type="ECO:0000313" key="2">
    <source>
        <dbReference type="EMBL" id="OGW97136.1"/>
    </source>
</evidence>
<accession>A0A1G1KW22</accession>
<dbReference type="Proteomes" id="UP000178187">
    <property type="component" value="Unassembled WGS sequence"/>
</dbReference>